<dbReference type="HAMAP" id="MF_01224_B">
    <property type="entry name" value="MoaC_B"/>
    <property type="match status" value="1"/>
</dbReference>
<reference evidence="5 6" key="1">
    <citation type="submission" date="2021-06" db="EMBL/GenBank/DDBJ databases">
        <title>Clostridia strains as spoilage organisms.</title>
        <authorList>
            <person name="Wambui J."/>
            <person name="Stephan R."/>
            <person name="Stevens M.J.A."/>
        </authorList>
    </citation>
    <scope>NUCLEOTIDE SEQUENCE [LARGE SCALE GENOMIC DNA]</scope>
    <source>
        <strain evidence="5 6">DSM 14204</strain>
    </source>
</reference>
<evidence type="ECO:0000313" key="6">
    <source>
        <dbReference type="Proteomes" id="UP000776252"/>
    </source>
</evidence>
<comment type="function">
    <text evidence="3">Catalyzes the conversion of (8S)-3',8-cyclo-7,8-dihydroguanosine 5'-triphosphate to cyclic pyranopterin monophosphate (cPMP).</text>
</comment>
<comment type="pathway">
    <text evidence="3">Cofactor biosynthesis; molybdopterin biosynthesis.</text>
</comment>
<evidence type="ECO:0000256" key="3">
    <source>
        <dbReference type="HAMAP-Rule" id="MF_01224"/>
    </source>
</evidence>
<dbReference type="InterPro" id="IPR002820">
    <property type="entry name" value="Mopterin_CF_biosynth-C_dom"/>
</dbReference>
<feature type="binding site" evidence="3">
    <location>
        <begin position="113"/>
        <end position="114"/>
    </location>
    <ligand>
        <name>substrate</name>
    </ligand>
</feature>
<dbReference type="InterPro" id="IPR023045">
    <property type="entry name" value="MoaC"/>
</dbReference>
<keyword evidence="1 3" id="KW-0501">Molybdenum cofactor biosynthesis</keyword>
<dbReference type="InterPro" id="IPR047594">
    <property type="entry name" value="MoaC_bact/euk"/>
</dbReference>
<proteinExistence type="inferred from homology"/>
<dbReference type="PANTHER" id="PTHR22960">
    <property type="entry name" value="MOLYBDOPTERIN COFACTOR SYNTHESIS PROTEIN A"/>
    <property type="match status" value="1"/>
</dbReference>
<keyword evidence="2 3" id="KW-0456">Lyase</keyword>
<evidence type="ECO:0000259" key="4">
    <source>
        <dbReference type="Pfam" id="PF01967"/>
    </source>
</evidence>
<comment type="similarity">
    <text evidence="3">Belongs to the MoaC family.</text>
</comment>
<dbReference type="NCBIfam" id="NF006870">
    <property type="entry name" value="PRK09364.1"/>
    <property type="match status" value="1"/>
</dbReference>
<dbReference type="PANTHER" id="PTHR22960:SF29">
    <property type="entry name" value="CYCLIC PYRANOPTERIN MONOPHOSPHATE SYNTHASE"/>
    <property type="match status" value="1"/>
</dbReference>
<dbReference type="Pfam" id="PF01967">
    <property type="entry name" value="MoaC"/>
    <property type="match status" value="1"/>
</dbReference>
<dbReference type="Proteomes" id="UP000776252">
    <property type="component" value="Unassembled WGS sequence"/>
</dbReference>
<dbReference type="EC" id="4.6.1.17" evidence="3"/>
<sequence>MMELTHINEEGRAKMVDVSEKYDTVREAIAVGSISMQRETLEKIKDGSISKGDVLAVAQVGGIMGAKSTSQIIPMCHAIMISGCDISFNIDFENSKIEITATTKTVGKTGIEMEALTAISVAALTIYDMCKAIDRGMVINNIMLVKKSGGKSGIFERKAL</sequence>
<comment type="caution">
    <text evidence="5">The sequence shown here is derived from an EMBL/GenBank/DDBJ whole genome shotgun (WGS) entry which is preliminary data.</text>
</comment>
<dbReference type="InterPro" id="IPR050105">
    <property type="entry name" value="MoCo_biosynth_MoaA/MoaC"/>
</dbReference>
<accession>A0ABS6BWJ4</accession>
<evidence type="ECO:0000256" key="2">
    <source>
        <dbReference type="ARBA" id="ARBA00023239"/>
    </source>
</evidence>
<protein>
    <recommendedName>
        <fullName evidence="3">Cyclic pyranopterin monophosphate synthase</fullName>
        <ecNumber evidence="3">4.6.1.17</ecNumber>
    </recommendedName>
    <alternativeName>
        <fullName evidence="3">Molybdenum cofactor biosynthesis protein C</fullName>
    </alternativeName>
</protein>
<evidence type="ECO:0000313" key="5">
    <source>
        <dbReference type="EMBL" id="MBU3160392.1"/>
    </source>
</evidence>
<gene>
    <name evidence="3 5" type="primary">moaC</name>
    <name evidence="5" type="ORF">KPL37_11610</name>
</gene>
<comment type="catalytic activity">
    <reaction evidence="3">
        <text>(8S)-3',8-cyclo-7,8-dihydroguanosine 5'-triphosphate = cyclic pyranopterin phosphate + diphosphate</text>
        <dbReference type="Rhea" id="RHEA:49580"/>
        <dbReference type="ChEBI" id="CHEBI:33019"/>
        <dbReference type="ChEBI" id="CHEBI:59648"/>
        <dbReference type="ChEBI" id="CHEBI:131766"/>
        <dbReference type="EC" id="4.6.1.17"/>
    </reaction>
</comment>
<evidence type="ECO:0000256" key="1">
    <source>
        <dbReference type="ARBA" id="ARBA00023150"/>
    </source>
</evidence>
<name>A0ABS6BWJ4_9CLOT</name>
<dbReference type="GO" id="GO:0061799">
    <property type="term" value="F:cyclic pyranopterin monophosphate synthase activity"/>
    <property type="evidence" value="ECO:0007669"/>
    <property type="project" value="UniProtKB-EC"/>
</dbReference>
<organism evidence="5 6">
    <name type="scientific">Clostridium frigoris</name>
    <dbReference type="NCBI Taxonomy" id="205327"/>
    <lineage>
        <taxon>Bacteria</taxon>
        <taxon>Bacillati</taxon>
        <taxon>Bacillota</taxon>
        <taxon>Clostridia</taxon>
        <taxon>Eubacteriales</taxon>
        <taxon>Clostridiaceae</taxon>
        <taxon>Clostridium</taxon>
    </lineage>
</organism>
<dbReference type="EMBL" id="JAHLDV010000025">
    <property type="protein sequence ID" value="MBU3160392.1"/>
    <property type="molecule type" value="Genomic_DNA"/>
</dbReference>
<feature type="active site" evidence="3">
    <location>
        <position position="128"/>
    </location>
</feature>
<dbReference type="CDD" id="cd01420">
    <property type="entry name" value="MoaC_PE"/>
    <property type="match status" value="1"/>
</dbReference>
<keyword evidence="6" id="KW-1185">Reference proteome</keyword>
<feature type="binding site" evidence="3">
    <location>
        <begin position="75"/>
        <end position="77"/>
    </location>
    <ligand>
        <name>substrate</name>
    </ligand>
</feature>
<comment type="subunit">
    <text evidence="3">Homohexamer; trimer of dimers.</text>
</comment>
<feature type="domain" description="Molybdopterin cofactor biosynthesis C (MoaC)" evidence="4">
    <location>
        <begin position="15"/>
        <end position="150"/>
    </location>
</feature>
<dbReference type="NCBIfam" id="TIGR00581">
    <property type="entry name" value="moaC"/>
    <property type="match status" value="1"/>
</dbReference>